<gene>
    <name evidence="1" type="ORF">NUW54_g904</name>
</gene>
<comment type="caution">
    <text evidence="1">The sequence shown here is derived from an EMBL/GenBank/DDBJ whole genome shotgun (WGS) entry which is preliminary data.</text>
</comment>
<accession>A0ACC1QAK9</accession>
<protein>
    <submittedName>
        <fullName evidence="1">Uncharacterized protein</fullName>
    </submittedName>
</protein>
<name>A0ACC1QAK9_9APHY</name>
<evidence type="ECO:0000313" key="2">
    <source>
        <dbReference type="Proteomes" id="UP001144978"/>
    </source>
</evidence>
<dbReference type="Proteomes" id="UP001144978">
    <property type="component" value="Unassembled WGS sequence"/>
</dbReference>
<keyword evidence="2" id="KW-1185">Reference proteome</keyword>
<proteinExistence type="predicted"/>
<dbReference type="EMBL" id="JANSHE010000135">
    <property type="protein sequence ID" value="KAJ3015995.1"/>
    <property type="molecule type" value="Genomic_DNA"/>
</dbReference>
<organism evidence="1 2">
    <name type="scientific">Trametes sanguinea</name>
    <dbReference type="NCBI Taxonomy" id="158606"/>
    <lineage>
        <taxon>Eukaryota</taxon>
        <taxon>Fungi</taxon>
        <taxon>Dikarya</taxon>
        <taxon>Basidiomycota</taxon>
        <taxon>Agaricomycotina</taxon>
        <taxon>Agaricomycetes</taxon>
        <taxon>Polyporales</taxon>
        <taxon>Polyporaceae</taxon>
        <taxon>Trametes</taxon>
    </lineage>
</organism>
<sequence length="779" mass="88901">MPPNLRSPWWAHYYQNGQKYGTDKTHPKAFCKRCVDALVRETASREARLAMDTASEAPFEPRSEESIAEDILSNELVKPICGKVDYLLRHLVNCVHTDSTLKGQAQQALKERRDAAANASAVRRMAYLANKENGNDHLQSFPHAPAISPMNSFSAIPMTPSTNTTGPGSPSVASSPGAEGDRLPYSGELTEARSLTGKRRRLTAEGSWSATGAAPVYLETAPSVSKHWPESVQADFTADLCRLFILCNFAWAALDEPFFHVFFNRWLPQAILPSRRTLSGRVLDEEAKHVTLEMRKSVNGRFATGQCDGWKNVNRESIVASTINVESTPWLLNIFNISAVAKTAENLLRIVIEEVRYCMEYLSMTIVGYCTDAAGDAKAMRELLRQRFPWIITVDCWAHQMNLLVGDYFKHMRRYASYMDQAEELIKWFNNHTRALAMLADEQQHRYGRVLALLYPAATRWSSRYLTCERLLELENAMRCLLLDKLEELVKLTPRGRNMEETTRKQDSTRSMLHAAVVPEFWDNLRILCKHLRPLAVATNILQADNARLDHVLLVLGNLFRLFADPRDFDANTRPLMLGLIEERWRKIAAERETFIIALVLNPYIRCDCFNRANPALSNAALWRMFKHVFQRVMQQEAGPEVMKAFSDYLARVGRWSDDAMMLEEWRQEAAFERSSIIDLVRLWRRFRTTAQTGEEVFIDFAARLCSVVPNTGATERIFSKMGAVQTTRRSRLKNERVRKTIMVRDYLRRSGPTGFAMTLDGVLQPHQDFMPSHHAKGR</sequence>
<evidence type="ECO:0000313" key="1">
    <source>
        <dbReference type="EMBL" id="KAJ3015995.1"/>
    </source>
</evidence>
<reference evidence="1" key="1">
    <citation type="submission" date="2022-08" db="EMBL/GenBank/DDBJ databases">
        <title>Genome Sequence of Pycnoporus sanguineus.</title>
        <authorList>
            <person name="Buettner E."/>
        </authorList>
    </citation>
    <scope>NUCLEOTIDE SEQUENCE</scope>
    <source>
        <strain evidence="1">CG-C14</strain>
    </source>
</reference>